<name>A0A382M8W3_9ZZZZ</name>
<dbReference type="EMBL" id="UINC01091398">
    <property type="protein sequence ID" value="SVC44127.1"/>
    <property type="molecule type" value="Genomic_DNA"/>
</dbReference>
<organism evidence="1">
    <name type="scientific">marine metagenome</name>
    <dbReference type="NCBI Taxonomy" id="408172"/>
    <lineage>
        <taxon>unclassified sequences</taxon>
        <taxon>metagenomes</taxon>
        <taxon>ecological metagenomes</taxon>
    </lineage>
</organism>
<sequence length="293" mass="32886">VKHLLIILSFLFLSSPLFGQSDEKCYVVVDSSDDFDPSLLSNISISLISQFLREVEPIPPDGVSKDSCLYHISVTKKEGTTFVTFKGKNLNSYGDSKLSGSDGFQQSVLKSLYRSLREKRELICEDYGSLLEECGGLKDTSKKEVLVEEKRPQKSESSNYKLRGLIGSGSSDKTEFNNTSLFFVWRRFGIGLSDFFMKNTSSAGNKYELYNRSYDFTYSFTDVYSYSFGMGVIVDGEAKISTQNFKSDEVSGYRIMGLIGTNLGRWELLGGYQYSSFDYKKFTTTKNLSISGG</sequence>
<gene>
    <name evidence="1" type="ORF">METZ01_LOCUS296981</name>
</gene>
<protein>
    <submittedName>
        <fullName evidence="1">Uncharacterized protein</fullName>
    </submittedName>
</protein>
<evidence type="ECO:0000313" key="1">
    <source>
        <dbReference type="EMBL" id="SVC44127.1"/>
    </source>
</evidence>
<accession>A0A382M8W3</accession>
<feature type="non-terminal residue" evidence="1">
    <location>
        <position position="1"/>
    </location>
</feature>
<dbReference type="AlphaFoldDB" id="A0A382M8W3"/>
<proteinExistence type="predicted"/>
<reference evidence="1" key="1">
    <citation type="submission" date="2018-05" db="EMBL/GenBank/DDBJ databases">
        <authorList>
            <person name="Lanie J.A."/>
            <person name="Ng W.-L."/>
            <person name="Kazmierczak K.M."/>
            <person name="Andrzejewski T.M."/>
            <person name="Davidsen T.M."/>
            <person name="Wayne K.J."/>
            <person name="Tettelin H."/>
            <person name="Glass J.I."/>
            <person name="Rusch D."/>
            <person name="Podicherti R."/>
            <person name="Tsui H.-C.T."/>
            <person name="Winkler M.E."/>
        </authorList>
    </citation>
    <scope>NUCLEOTIDE SEQUENCE</scope>
</reference>